<name>A0A0E9S3B8_ANGAN</name>
<reference evidence="1" key="1">
    <citation type="submission" date="2014-11" db="EMBL/GenBank/DDBJ databases">
        <authorList>
            <person name="Amaro Gonzalez C."/>
        </authorList>
    </citation>
    <scope>NUCLEOTIDE SEQUENCE</scope>
</reference>
<accession>A0A0E9S3B8</accession>
<evidence type="ECO:0000313" key="1">
    <source>
        <dbReference type="EMBL" id="JAH35899.1"/>
    </source>
</evidence>
<reference evidence="1" key="2">
    <citation type="journal article" date="2015" name="Fish Shellfish Immunol.">
        <title>Early steps in the European eel (Anguilla anguilla)-Vibrio vulnificus interaction in the gills: Role of the RtxA13 toxin.</title>
        <authorList>
            <person name="Callol A."/>
            <person name="Pajuelo D."/>
            <person name="Ebbesson L."/>
            <person name="Teles M."/>
            <person name="MacKenzie S."/>
            <person name="Amaro C."/>
        </authorList>
    </citation>
    <scope>NUCLEOTIDE SEQUENCE</scope>
</reference>
<proteinExistence type="predicted"/>
<sequence length="24" mass="3010">MKQSILKGQIYRYTRTHNLYMCNF</sequence>
<dbReference type="AlphaFoldDB" id="A0A0E9S3B8"/>
<protein>
    <submittedName>
        <fullName evidence="1">Uncharacterized protein</fullName>
    </submittedName>
</protein>
<organism evidence="1">
    <name type="scientific">Anguilla anguilla</name>
    <name type="common">European freshwater eel</name>
    <name type="synonym">Muraena anguilla</name>
    <dbReference type="NCBI Taxonomy" id="7936"/>
    <lineage>
        <taxon>Eukaryota</taxon>
        <taxon>Metazoa</taxon>
        <taxon>Chordata</taxon>
        <taxon>Craniata</taxon>
        <taxon>Vertebrata</taxon>
        <taxon>Euteleostomi</taxon>
        <taxon>Actinopterygii</taxon>
        <taxon>Neopterygii</taxon>
        <taxon>Teleostei</taxon>
        <taxon>Anguilliformes</taxon>
        <taxon>Anguillidae</taxon>
        <taxon>Anguilla</taxon>
    </lineage>
</organism>
<dbReference type="EMBL" id="GBXM01072678">
    <property type="protein sequence ID" value="JAH35899.1"/>
    <property type="molecule type" value="Transcribed_RNA"/>
</dbReference>